<dbReference type="PANTHER" id="PTHR10582:SF2">
    <property type="entry name" value="INACTIVE"/>
    <property type="match status" value="1"/>
</dbReference>
<feature type="compositionally biased region" description="Polar residues" evidence="6">
    <location>
        <begin position="555"/>
        <end position="564"/>
    </location>
</feature>
<feature type="transmembrane region" description="Helical" evidence="7">
    <location>
        <begin position="315"/>
        <end position="337"/>
    </location>
</feature>
<dbReference type="AlphaFoldDB" id="A0AAW1S082"/>
<sequence length="564" mass="63726">MDSDPLLEGQRAEADLERLEEGGVSETYCFEDVVNAHPKRAFKWLELHGAEKLGEFDVPEQPFYAALGDGGLLTLGLEERCPSDVELEWQTYLAQKRYSRGRKVHKTWGETVAVEAFVIPIRNAAAADNVGLLQPTLRRYLAGRCSMLAFGLPPLQAVVDYKWTQFALKLLYVQLAMFAVWLLSFTVFTKLFQDEDESLSLRELLDTKSGRWTVALEVVATVFMLPFMYIEYHTFSDFGWGWLNTENIIDALTYSNQAAIVIMHLSRQGVNSDSIVILMAAQCILLWLRLQYYLRVFRASKFAFVDTLVAIMADVKIFLVFLFLTLLGFAASFHVLYKKDQDEYEVKVLAYVMCLKQTMHQEYRTLWQSIFTVFNVAAAGEYDTEVYLKTHFPLATATLLCLFLFVVTVMLFNVLIALLTNASQKMTDNAGLRAVISKAQVIDELENTLPGWVKRQHCMFPAFIHVLKEKPGGDYEISSDSLWALRGETLVDASQETRLRTFALEDRLEAIETALTRLHDALLPGDKGRGAAGKAATENKIQEGGPQDDPKAQGTRATSSWFGR</sequence>
<organism evidence="9 10">
    <name type="scientific">Elliptochloris bilobata</name>
    <dbReference type="NCBI Taxonomy" id="381761"/>
    <lineage>
        <taxon>Eukaryota</taxon>
        <taxon>Viridiplantae</taxon>
        <taxon>Chlorophyta</taxon>
        <taxon>core chlorophytes</taxon>
        <taxon>Trebouxiophyceae</taxon>
        <taxon>Trebouxiophyceae incertae sedis</taxon>
        <taxon>Elliptochloris clade</taxon>
        <taxon>Elliptochloris</taxon>
    </lineage>
</organism>
<evidence type="ECO:0000259" key="8">
    <source>
        <dbReference type="Pfam" id="PF00520"/>
    </source>
</evidence>
<keyword evidence="2 7" id="KW-0812">Transmembrane</keyword>
<comment type="subcellular location">
    <subcellularLocation>
        <location evidence="1">Membrane</location>
        <topology evidence="1">Multi-pass membrane protein</topology>
    </subcellularLocation>
</comment>
<keyword evidence="4 7" id="KW-1133">Transmembrane helix</keyword>
<evidence type="ECO:0000313" key="10">
    <source>
        <dbReference type="Proteomes" id="UP001445335"/>
    </source>
</evidence>
<dbReference type="GO" id="GO:0005886">
    <property type="term" value="C:plasma membrane"/>
    <property type="evidence" value="ECO:0007669"/>
    <property type="project" value="TreeGrafter"/>
</dbReference>
<evidence type="ECO:0000313" key="9">
    <source>
        <dbReference type="EMBL" id="KAK9839401.1"/>
    </source>
</evidence>
<dbReference type="Pfam" id="PF00520">
    <property type="entry name" value="Ion_trans"/>
    <property type="match status" value="1"/>
</dbReference>
<evidence type="ECO:0000256" key="6">
    <source>
        <dbReference type="SAM" id="MobiDB-lite"/>
    </source>
</evidence>
<comment type="caution">
    <text evidence="9">The sequence shown here is derived from an EMBL/GenBank/DDBJ whole genome shotgun (WGS) entry which is preliminary data.</text>
</comment>
<feature type="transmembrane region" description="Helical" evidence="7">
    <location>
        <begin position="212"/>
        <end position="230"/>
    </location>
</feature>
<dbReference type="Gene3D" id="1.10.287.70">
    <property type="match status" value="1"/>
</dbReference>
<keyword evidence="10" id="KW-1185">Reference proteome</keyword>
<feature type="transmembrane region" description="Helical" evidence="7">
    <location>
        <begin position="275"/>
        <end position="294"/>
    </location>
</feature>
<feature type="transmembrane region" description="Helical" evidence="7">
    <location>
        <begin position="171"/>
        <end position="192"/>
    </location>
</feature>
<feature type="domain" description="Ion transport" evidence="8">
    <location>
        <begin position="178"/>
        <end position="429"/>
    </location>
</feature>
<feature type="transmembrane region" description="Helical" evidence="7">
    <location>
        <begin position="394"/>
        <end position="419"/>
    </location>
</feature>
<keyword evidence="3" id="KW-0677">Repeat</keyword>
<evidence type="ECO:0000256" key="4">
    <source>
        <dbReference type="ARBA" id="ARBA00022989"/>
    </source>
</evidence>
<dbReference type="PANTHER" id="PTHR10582">
    <property type="entry name" value="TRANSIENT RECEPTOR POTENTIAL ION CHANNEL PROTEIN"/>
    <property type="match status" value="1"/>
</dbReference>
<feature type="region of interest" description="Disordered" evidence="6">
    <location>
        <begin position="526"/>
        <end position="564"/>
    </location>
</feature>
<evidence type="ECO:0000256" key="1">
    <source>
        <dbReference type="ARBA" id="ARBA00004141"/>
    </source>
</evidence>
<dbReference type="GO" id="GO:0098703">
    <property type="term" value="P:calcium ion import across plasma membrane"/>
    <property type="evidence" value="ECO:0007669"/>
    <property type="project" value="TreeGrafter"/>
</dbReference>
<name>A0AAW1S082_9CHLO</name>
<keyword evidence="5 7" id="KW-0472">Membrane</keyword>
<evidence type="ECO:0000256" key="3">
    <source>
        <dbReference type="ARBA" id="ARBA00022737"/>
    </source>
</evidence>
<evidence type="ECO:0000256" key="5">
    <source>
        <dbReference type="ARBA" id="ARBA00023136"/>
    </source>
</evidence>
<dbReference type="EMBL" id="JALJOU010000016">
    <property type="protein sequence ID" value="KAK9839401.1"/>
    <property type="molecule type" value="Genomic_DNA"/>
</dbReference>
<protein>
    <recommendedName>
        <fullName evidence="8">Ion transport domain-containing protein</fullName>
    </recommendedName>
</protein>
<evidence type="ECO:0000256" key="2">
    <source>
        <dbReference type="ARBA" id="ARBA00022692"/>
    </source>
</evidence>
<dbReference type="InterPro" id="IPR005821">
    <property type="entry name" value="Ion_trans_dom"/>
</dbReference>
<accession>A0AAW1S082</accession>
<gene>
    <name evidence="9" type="ORF">WJX81_000001</name>
</gene>
<dbReference type="InterPro" id="IPR024862">
    <property type="entry name" value="TRPV"/>
</dbReference>
<dbReference type="Proteomes" id="UP001445335">
    <property type="component" value="Unassembled WGS sequence"/>
</dbReference>
<dbReference type="GO" id="GO:0005216">
    <property type="term" value="F:monoatomic ion channel activity"/>
    <property type="evidence" value="ECO:0007669"/>
    <property type="project" value="InterPro"/>
</dbReference>
<reference evidence="9 10" key="1">
    <citation type="journal article" date="2024" name="Nat. Commun.">
        <title>Phylogenomics reveals the evolutionary origins of lichenization in chlorophyte algae.</title>
        <authorList>
            <person name="Puginier C."/>
            <person name="Libourel C."/>
            <person name="Otte J."/>
            <person name="Skaloud P."/>
            <person name="Haon M."/>
            <person name="Grisel S."/>
            <person name="Petersen M."/>
            <person name="Berrin J.G."/>
            <person name="Delaux P.M."/>
            <person name="Dal Grande F."/>
            <person name="Keller J."/>
        </authorList>
    </citation>
    <scope>NUCLEOTIDE SEQUENCE [LARGE SCALE GENOMIC DNA]</scope>
    <source>
        <strain evidence="9 10">SAG 245.80</strain>
    </source>
</reference>
<proteinExistence type="predicted"/>
<evidence type="ECO:0000256" key="7">
    <source>
        <dbReference type="SAM" id="Phobius"/>
    </source>
</evidence>